<protein>
    <submittedName>
        <fullName evidence="1">RNA polymerase subunit sigma-24</fullName>
    </submittedName>
</protein>
<comment type="caution">
    <text evidence="1">The sequence shown here is derived from an EMBL/GenBank/DDBJ whole genome shotgun (WGS) entry which is preliminary data.</text>
</comment>
<dbReference type="STRING" id="1330534.L323_16335"/>
<proteinExistence type="predicted"/>
<gene>
    <name evidence="1" type="ORF">L323_16335</name>
</gene>
<dbReference type="RefSeq" id="WP_020816681.1">
    <property type="nucleotide sequence ID" value="NZ_ATAY01000087.1"/>
</dbReference>
<feature type="non-terminal residue" evidence="1">
    <location>
        <position position="1"/>
    </location>
</feature>
<evidence type="ECO:0000313" key="2">
    <source>
        <dbReference type="Proteomes" id="UP000016860"/>
    </source>
</evidence>
<name>U4QY01_9FIRM</name>
<dbReference type="EMBL" id="ATAY01000087">
    <property type="protein sequence ID" value="EPR09439.1"/>
    <property type="molecule type" value="Genomic_DNA"/>
</dbReference>
<accession>U4QY01</accession>
<dbReference type="AlphaFoldDB" id="U4QY01"/>
<dbReference type="OrthoDB" id="9792035at2"/>
<dbReference type="Proteomes" id="UP000016860">
    <property type="component" value="Unassembled WGS sequence"/>
</dbReference>
<organism evidence="1 2">
    <name type="scientific">Ruminiclostridium papyrosolvens C7</name>
    <dbReference type="NCBI Taxonomy" id="1330534"/>
    <lineage>
        <taxon>Bacteria</taxon>
        <taxon>Bacillati</taxon>
        <taxon>Bacillota</taxon>
        <taxon>Clostridia</taxon>
        <taxon>Eubacteriales</taxon>
        <taxon>Oscillospiraceae</taxon>
        <taxon>Ruminiclostridium</taxon>
    </lineage>
</organism>
<sequence length="148" mass="17242">EKIAKSIGLSRDSVRGYCVRNGLNGLATELVTEYRSIMKEEFQSILCLNCGSKIVQNKSGRRKKYCSLSCKREWENIHRKSYKLTCEYCGVEFKSLGANGRKYCSQKCYIRDRFWREEDVAEVTNKIKEYRKVSCLPKWLKDLLLSGT</sequence>
<reference evidence="1 2" key="1">
    <citation type="journal article" date="2013" name="Genome Announc.">
        <title>Draft Genome Sequence of the Cellulolytic Bacterium Clostridium papyrosolvens C7 (ATCC 700395).</title>
        <authorList>
            <person name="Zepeda V."/>
            <person name="Dassa B."/>
            <person name="Borovok I."/>
            <person name="Lamed R."/>
            <person name="Bayer E.A."/>
            <person name="Cate J.H."/>
        </authorList>
    </citation>
    <scope>NUCLEOTIDE SEQUENCE [LARGE SCALE GENOMIC DNA]</scope>
    <source>
        <strain evidence="1 2">C7</strain>
    </source>
</reference>
<evidence type="ECO:0000313" key="1">
    <source>
        <dbReference type="EMBL" id="EPR09439.1"/>
    </source>
</evidence>